<feature type="compositionally biased region" description="Low complexity" evidence="1">
    <location>
        <begin position="16"/>
        <end position="31"/>
    </location>
</feature>
<organism evidence="2 3">
    <name type="scientific">Anopheles maculatus</name>
    <dbReference type="NCBI Taxonomy" id="74869"/>
    <lineage>
        <taxon>Eukaryota</taxon>
        <taxon>Metazoa</taxon>
        <taxon>Ecdysozoa</taxon>
        <taxon>Arthropoda</taxon>
        <taxon>Hexapoda</taxon>
        <taxon>Insecta</taxon>
        <taxon>Pterygota</taxon>
        <taxon>Neoptera</taxon>
        <taxon>Endopterygota</taxon>
        <taxon>Diptera</taxon>
        <taxon>Nematocera</taxon>
        <taxon>Culicoidea</taxon>
        <taxon>Culicidae</taxon>
        <taxon>Anophelinae</taxon>
        <taxon>Anopheles</taxon>
        <taxon>Anopheles maculatus group</taxon>
    </lineage>
</organism>
<feature type="compositionally biased region" description="Polar residues" evidence="1">
    <location>
        <begin position="168"/>
        <end position="191"/>
    </location>
</feature>
<feature type="compositionally biased region" description="Low complexity" evidence="1">
    <location>
        <begin position="153"/>
        <end position="167"/>
    </location>
</feature>
<dbReference type="AlphaFoldDB" id="A0A182SVD0"/>
<evidence type="ECO:0000313" key="3">
    <source>
        <dbReference type="Proteomes" id="UP000075901"/>
    </source>
</evidence>
<accession>A0A182SVD0</accession>
<reference evidence="3" key="1">
    <citation type="submission" date="2013-09" db="EMBL/GenBank/DDBJ databases">
        <title>The Genome Sequence of Anopheles maculatus species B.</title>
        <authorList>
            <consortium name="The Broad Institute Genomics Platform"/>
            <person name="Neafsey D.E."/>
            <person name="Besansky N."/>
            <person name="Howell P."/>
            <person name="Walton C."/>
            <person name="Young S.K."/>
            <person name="Zeng Q."/>
            <person name="Gargeya S."/>
            <person name="Fitzgerald M."/>
            <person name="Haas B."/>
            <person name="Abouelleil A."/>
            <person name="Allen A.W."/>
            <person name="Alvarado L."/>
            <person name="Arachchi H.M."/>
            <person name="Berlin A.M."/>
            <person name="Chapman S.B."/>
            <person name="Gainer-Dewar J."/>
            <person name="Goldberg J."/>
            <person name="Griggs A."/>
            <person name="Gujja S."/>
            <person name="Hansen M."/>
            <person name="Howarth C."/>
            <person name="Imamovic A."/>
            <person name="Ireland A."/>
            <person name="Larimer J."/>
            <person name="McCowan C."/>
            <person name="Murphy C."/>
            <person name="Pearson M."/>
            <person name="Poon T.W."/>
            <person name="Priest M."/>
            <person name="Roberts A."/>
            <person name="Saif S."/>
            <person name="Shea T."/>
            <person name="Sisk P."/>
            <person name="Sykes S."/>
            <person name="Wortman J."/>
            <person name="Nusbaum C."/>
            <person name="Birren B."/>
        </authorList>
    </citation>
    <scope>NUCLEOTIDE SEQUENCE [LARGE SCALE GENOMIC DNA]</scope>
    <source>
        <strain evidence="3">maculatus3</strain>
    </source>
</reference>
<proteinExistence type="predicted"/>
<dbReference type="EnsemblMetazoa" id="AMAM014188-RA">
    <property type="protein sequence ID" value="AMAM014188-PA"/>
    <property type="gene ID" value="AMAM014188"/>
</dbReference>
<dbReference type="Proteomes" id="UP000075901">
    <property type="component" value="Unassembled WGS sequence"/>
</dbReference>
<evidence type="ECO:0000313" key="2">
    <source>
        <dbReference type="EnsemblMetazoa" id="AMAM014188-PA"/>
    </source>
</evidence>
<sequence>GQASEKNPPVYADLNDSTGTDSVSTTPSSTPLAEKSETIKTTTPDESYGSVADRCYASVQLPNIGTPCASDTGRFADKANVPIGLSPRLEMRLALNHDILGDEDLLTYSPGPDLTAILGRDLSTYHRMSGKDIIMNRIVTRVSSYMNIQTAVTSTPAAPTKPSAAEPHSSTASQAMKNGMSSSYQQNNSKMDTPILHRRKATAPAATWSSFGFADRGKSAPVRA</sequence>
<feature type="region of interest" description="Disordered" evidence="1">
    <location>
        <begin position="153"/>
        <end position="224"/>
    </location>
</feature>
<dbReference type="VEuPathDB" id="VectorBase:AMAM014188"/>
<protein>
    <submittedName>
        <fullName evidence="2">Uncharacterized protein</fullName>
    </submittedName>
</protein>
<feature type="region of interest" description="Disordered" evidence="1">
    <location>
        <begin position="1"/>
        <end position="47"/>
    </location>
</feature>
<evidence type="ECO:0000256" key="1">
    <source>
        <dbReference type="SAM" id="MobiDB-lite"/>
    </source>
</evidence>
<keyword evidence="3" id="KW-1185">Reference proteome</keyword>
<reference evidence="2" key="2">
    <citation type="submission" date="2020-05" db="UniProtKB">
        <authorList>
            <consortium name="EnsemblMetazoa"/>
        </authorList>
    </citation>
    <scope>IDENTIFICATION</scope>
    <source>
        <strain evidence="2">maculatus3</strain>
    </source>
</reference>
<name>A0A182SVD0_9DIPT</name>